<evidence type="ECO:0000256" key="1">
    <source>
        <dbReference type="SAM" id="MobiDB-lite"/>
    </source>
</evidence>
<organism evidence="2 3">
    <name type="scientific">Dendrobium thyrsiflorum</name>
    <name type="common">Pinecone-like raceme dendrobium</name>
    <name type="synonym">Orchid</name>
    <dbReference type="NCBI Taxonomy" id="117978"/>
    <lineage>
        <taxon>Eukaryota</taxon>
        <taxon>Viridiplantae</taxon>
        <taxon>Streptophyta</taxon>
        <taxon>Embryophyta</taxon>
        <taxon>Tracheophyta</taxon>
        <taxon>Spermatophyta</taxon>
        <taxon>Magnoliopsida</taxon>
        <taxon>Liliopsida</taxon>
        <taxon>Asparagales</taxon>
        <taxon>Orchidaceae</taxon>
        <taxon>Epidendroideae</taxon>
        <taxon>Malaxideae</taxon>
        <taxon>Dendrobiinae</taxon>
        <taxon>Dendrobium</taxon>
    </lineage>
</organism>
<protein>
    <submittedName>
        <fullName evidence="2">Uncharacterized protein</fullName>
    </submittedName>
</protein>
<dbReference type="EMBL" id="JANQDX010000017">
    <property type="protein sequence ID" value="KAL0907794.1"/>
    <property type="molecule type" value="Genomic_DNA"/>
</dbReference>
<name>A0ABD0U5Z4_DENTH</name>
<feature type="compositionally biased region" description="Polar residues" evidence="1">
    <location>
        <begin position="191"/>
        <end position="215"/>
    </location>
</feature>
<dbReference type="AlphaFoldDB" id="A0ABD0U5Z4"/>
<evidence type="ECO:0000313" key="2">
    <source>
        <dbReference type="EMBL" id="KAL0907794.1"/>
    </source>
</evidence>
<sequence>MSTLCQVLCLHRGVVKKDIGSLPEKEEWIGSLPEKEDIGSLSEKEEWSGSLPEEEVAFAGRLEGATSKVEKPFQNLFHQPGEAENLKFFFTLLVKTENPESFSFLLKQAENLEAAKPHKTEQNFIFADSCGTDKVPFCRRFSQNIEIEEMMKCSEEIDIEDRGNDFQKSEVNFTGTTEGFNISGLPPDAGNRTQSVRSHYPGGQNSRRPLHSSQVEEPMGRPVRSHIRLTIKGIGSQLHTSMDNNMCNLSTITGFPPSDTSA</sequence>
<keyword evidence="3" id="KW-1185">Reference proteome</keyword>
<evidence type="ECO:0000313" key="3">
    <source>
        <dbReference type="Proteomes" id="UP001552299"/>
    </source>
</evidence>
<comment type="caution">
    <text evidence="2">The sequence shown here is derived from an EMBL/GenBank/DDBJ whole genome shotgun (WGS) entry which is preliminary data.</text>
</comment>
<feature type="region of interest" description="Disordered" evidence="1">
    <location>
        <begin position="177"/>
        <end position="220"/>
    </location>
</feature>
<reference evidence="2 3" key="1">
    <citation type="journal article" date="2024" name="Plant Biotechnol. J.">
        <title>Dendrobium thyrsiflorum genome and its molecular insights into genes involved in important horticultural traits.</title>
        <authorList>
            <person name="Chen B."/>
            <person name="Wang J.Y."/>
            <person name="Zheng P.J."/>
            <person name="Li K.L."/>
            <person name="Liang Y.M."/>
            <person name="Chen X.F."/>
            <person name="Zhang C."/>
            <person name="Zhao X."/>
            <person name="He X."/>
            <person name="Zhang G.Q."/>
            <person name="Liu Z.J."/>
            <person name="Xu Q."/>
        </authorList>
    </citation>
    <scope>NUCLEOTIDE SEQUENCE [LARGE SCALE GENOMIC DNA]</scope>
    <source>
        <strain evidence="2">GZMU011</strain>
    </source>
</reference>
<proteinExistence type="predicted"/>
<gene>
    <name evidence="2" type="ORF">M5K25_022233</name>
</gene>
<accession>A0ABD0U5Z4</accession>
<dbReference type="Proteomes" id="UP001552299">
    <property type="component" value="Unassembled WGS sequence"/>
</dbReference>